<keyword evidence="2" id="KW-1185">Reference proteome</keyword>
<proteinExistence type="predicted"/>
<sequence length="63" mass="6784">MKATHITPTDLLAALEAFSTDRDLQTQGKAIRVLVTDMLIQLGYLPPAHAEDLPPGDDGLGNR</sequence>
<dbReference type="RefSeq" id="WP_188853162.1">
    <property type="nucleotide sequence ID" value="NZ_BMJJ01000009.1"/>
</dbReference>
<reference evidence="1" key="1">
    <citation type="journal article" date="2014" name="Int. J. Syst. Evol. Microbiol.">
        <title>Complete genome sequence of Corynebacterium casei LMG S-19264T (=DSM 44701T), isolated from a smear-ripened cheese.</title>
        <authorList>
            <consortium name="US DOE Joint Genome Institute (JGI-PGF)"/>
            <person name="Walter F."/>
            <person name="Albersmeier A."/>
            <person name="Kalinowski J."/>
            <person name="Ruckert C."/>
        </authorList>
    </citation>
    <scope>NUCLEOTIDE SEQUENCE</scope>
    <source>
        <strain evidence="1">CGMCC 1.15493</strain>
    </source>
</reference>
<gene>
    <name evidence="1" type="ORF">GCM10011335_35270</name>
</gene>
<accession>A0A916Y3J3</accession>
<name>A0A916Y3J3_9HYPH</name>
<dbReference type="AlphaFoldDB" id="A0A916Y3J3"/>
<dbReference type="Proteomes" id="UP000613160">
    <property type="component" value="Unassembled WGS sequence"/>
</dbReference>
<evidence type="ECO:0000313" key="1">
    <source>
        <dbReference type="EMBL" id="GGD29090.1"/>
    </source>
</evidence>
<comment type="caution">
    <text evidence="1">The sequence shown here is derived from an EMBL/GenBank/DDBJ whole genome shotgun (WGS) entry which is preliminary data.</text>
</comment>
<dbReference type="EMBL" id="BMJJ01000009">
    <property type="protein sequence ID" value="GGD29090.1"/>
    <property type="molecule type" value="Genomic_DNA"/>
</dbReference>
<evidence type="ECO:0000313" key="2">
    <source>
        <dbReference type="Proteomes" id="UP000613160"/>
    </source>
</evidence>
<reference evidence="1" key="2">
    <citation type="submission" date="2020-09" db="EMBL/GenBank/DDBJ databases">
        <authorList>
            <person name="Sun Q."/>
            <person name="Zhou Y."/>
        </authorList>
    </citation>
    <scope>NUCLEOTIDE SEQUENCE</scope>
    <source>
        <strain evidence="1">CGMCC 1.15493</strain>
    </source>
</reference>
<protein>
    <submittedName>
        <fullName evidence="1">Uncharacterized protein</fullName>
    </submittedName>
</protein>
<organism evidence="1 2">
    <name type="scientific">Aureimonas glaciei</name>
    <dbReference type="NCBI Taxonomy" id="1776957"/>
    <lineage>
        <taxon>Bacteria</taxon>
        <taxon>Pseudomonadati</taxon>
        <taxon>Pseudomonadota</taxon>
        <taxon>Alphaproteobacteria</taxon>
        <taxon>Hyphomicrobiales</taxon>
        <taxon>Aurantimonadaceae</taxon>
        <taxon>Aureimonas</taxon>
    </lineage>
</organism>